<proteinExistence type="inferred from homology"/>
<dbReference type="RefSeq" id="WP_155693914.1">
    <property type="nucleotide sequence ID" value="NZ_BAAAFQ010000005.1"/>
</dbReference>
<keyword evidence="8" id="KW-0378">Hydrolase</keyword>
<comment type="similarity">
    <text evidence="2 7">Belongs to the BI1 family.</text>
</comment>
<dbReference type="AlphaFoldDB" id="A0A6N8F4V3"/>
<evidence type="ECO:0000256" key="1">
    <source>
        <dbReference type="ARBA" id="ARBA00004651"/>
    </source>
</evidence>
<dbReference type="PANTHER" id="PTHR23291">
    <property type="entry name" value="BAX INHIBITOR-RELATED"/>
    <property type="match status" value="1"/>
</dbReference>
<protein>
    <submittedName>
        <fullName evidence="8">FtsH protease modulator YccA</fullName>
    </submittedName>
</protein>
<evidence type="ECO:0000256" key="4">
    <source>
        <dbReference type="ARBA" id="ARBA00022692"/>
    </source>
</evidence>
<comment type="subcellular location">
    <subcellularLocation>
        <location evidence="1">Cell membrane</location>
        <topology evidence="1">Multi-pass membrane protein</topology>
    </subcellularLocation>
</comment>
<feature type="transmembrane region" description="Helical" evidence="7">
    <location>
        <begin position="160"/>
        <end position="178"/>
    </location>
</feature>
<dbReference type="OrthoDB" id="9813298at2"/>
<feature type="transmembrane region" description="Helical" evidence="7">
    <location>
        <begin position="77"/>
        <end position="99"/>
    </location>
</feature>
<dbReference type="InterPro" id="IPR006214">
    <property type="entry name" value="Bax_inhibitor_1-related"/>
</dbReference>
<feature type="transmembrane region" description="Helical" evidence="7">
    <location>
        <begin position="190"/>
        <end position="216"/>
    </location>
</feature>
<dbReference type="EMBL" id="WOCD01000001">
    <property type="protein sequence ID" value="MUH71303.1"/>
    <property type="molecule type" value="Genomic_DNA"/>
</dbReference>
<gene>
    <name evidence="8" type="ORF">GNP35_01620</name>
</gene>
<organism evidence="8 9">
    <name type="scientific">Psychrosphaera haliotis</name>
    <dbReference type="NCBI Taxonomy" id="555083"/>
    <lineage>
        <taxon>Bacteria</taxon>
        <taxon>Pseudomonadati</taxon>
        <taxon>Pseudomonadota</taxon>
        <taxon>Gammaproteobacteria</taxon>
        <taxon>Alteromonadales</taxon>
        <taxon>Pseudoalteromonadaceae</taxon>
        <taxon>Psychrosphaera</taxon>
    </lineage>
</organism>
<keyword evidence="3" id="KW-1003">Cell membrane</keyword>
<evidence type="ECO:0000256" key="7">
    <source>
        <dbReference type="RuleBase" id="RU004379"/>
    </source>
</evidence>
<dbReference type="Proteomes" id="UP000439994">
    <property type="component" value="Unassembled WGS sequence"/>
</dbReference>
<sequence length="221" mass="23255">MDSRMAYQGTKTSVLEQNKVLRNTYSLLAMTLAFAAMVAGGAMALNLPHPGLIVTLVGFYGLLFFVHKAANSSMGLVAVFAFTGFLGYTLGPILNMVIGAGGGEIVMMALGGTALTFFGVSAYALTTKRDLSFLGGMMVAGFWVLIAAVVANIFLQLPALSLAISAMFILFSSGAILMQTQAIVKGGETNYILATVTLFVSIYNIFISLINILMAFGGNDD</sequence>
<dbReference type="PROSITE" id="PS01243">
    <property type="entry name" value="BI1"/>
    <property type="match status" value="1"/>
</dbReference>
<keyword evidence="9" id="KW-1185">Reference proteome</keyword>
<keyword evidence="8" id="KW-0645">Protease</keyword>
<name>A0A6N8F4V3_9GAMM</name>
<dbReference type="Pfam" id="PF01027">
    <property type="entry name" value="Bax1-I"/>
    <property type="match status" value="1"/>
</dbReference>
<dbReference type="GO" id="GO:0005886">
    <property type="term" value="C:plasma membrane"/>
    <property type="evidence" value="ECO:0007669"/>
    <property type="project" value="UniProtKB-SubCell"/>
</dbReference>
<dbReference type="CDD" id="cd10433">
    <property type="entry name" value="YccA_like"/>
    <property type="match status" value="1"/>
</dbReference>
<dbReference type="GO" id="GO:0008233">
    <property type="term" value="F:peptidase activity"/>
    <property type="evidence" value="ECO:0007669"/>
    <property type="project" value="UniProtKB-KW"/>
</dbReference>
<evidence type="ECO:0000313" key="9">
    <source>
        <dbReference type="Proteomes" id="UP000439994"/>
    </source>
</evidence>
<dbReference type="GO" id="GO:0006508">
    <property type="term" value="P:proteolysis"/>
    <property type="evidence" value="ECO:0007669"/>
    <property type="project" value="UniProtKB-KW"/>
</dbReference>
<evidence type="ECO:0000256" key="2">
    <source>
        <dbReference type="ARBA" id="ARBA00010350"/>
    </source>
</evidence>
<evidence type="ECO:0000313" key="8">
    <source>
        <dbReference type="EMBL" id="MUH71303.1"/>
    </source>
</evidence>
<dbReference type="PANTHER" id="PTHR23291:SF115">
    <property type="entry name" value="MODULATOR OF FTSH PROTEASE YCCA"/>
    <property type="match status" value="1"/>
</dbReference>
<feature type="transmembrane region" description="Helical" evidence="7">
    <location>
        <begin position="25"/>
        <end position="45"/>
    </location>
</feature>
<dbReference type="InterPro" id="IPR006213">
    <property type="entry name" value="Bax_inhbtr1_CS"/>
</dbReference>
<feature type="transmembrane region" description="Helical" evidence="7">
    <location>
        <begin position="105"/>
        <end position="126"/>
    </location>
</feature>
<keyword evidence="5 7" id="KW-1133">Transmembrane helix</keyword>
<evidence type="ECO:0000256" key="5">
    <source>
        <dbReference type="ARBA" id="ARBA00022989"/>
    </source>
</evidence>
<feature type="transmembrane region" description="Helical" evidence="7">
    <location>
        <begin position="51"/>
        <end position="70"/>
    </location>
</feature>
<feature type="transmembrane region" description="Helical" evidence="7">
    <location>
        <begin position="133"/>
        <end position="154"/>
    </location>
</feature>
<evidence type="ECO:0000256" key="3">
    <source>
        <dbReference type="ARBA" id="ARBA00022475"/>
    </source>
</evidence>
<keyword evidence="6 7" id="KW-0472">Membrane</keyword>
<comment type="caution">
    <text evidence="8">The sequence shown here is derived from an EMBL/GenBank/DDBJ whole genome shotgun (WGS) entry which is preliminary data.</text>
</comment>
<reference evidence="8 9" key="1">
    <citation type="submission" date="2019-11" db="EMBL/GenBank/DDBJ databases">
        <title>P. haliotis isolates from Z. marina roots.</title>
        <authorList>
            <person name="Cohen M."/>
            <person name="Jospin G."/>
            <person name="Eisen J.A."/>
            <person name="Coil D.A."/>
        </authorList>
    </citation>
    <scope>NUCLEOTIDE SEQUENCE [LARGE SCALE GENOMIC DNA]</scope>
    <source>
        <strain evidence="8 9">UCD-MCMsp1aY</strain>
    </source>
</reference>
<keyword evidence="4 7" id="KW-0812">Transmembrane</keyword>
<evidence type="ECO:0000256" key="6">
    <source>
        <dbReference type="ARBA" id="ARBA00023136"/>
    </source>
</evidence>
<accession>A0A6N8F4V3</accession>